<reference evidence="5 6" key="1">
    <citation type="submission" date="2015-03" db="EMBL/GenBank/DDBJ databases">
        <title>Draft genome of the nematode, Opisthorchis viverrini.</title>
        <authorList>
            <person name="Mitreva M."/>
        </authorList>
    </citation>
    <scope>NUCLEOTIDE SEQUENCE [LARGE SCALE GENOMIC DNA]</scope>
    <source>
        <strain evidence="5">Khon Kaen</strain>
    </source>
</reference>
<dbReference type="InterPro" id="IPR008936">
    <property type="entry name" value="Rho_GTPase_activation_prot"/>
</dbReference>
<evidence type="ECO:0000256" key="2">
    <source>
        <dbReference type="SAM" id="Coils"/>
    </source>
</evidence>
<feature type="compositionally biased region" description="Low complexity" evidence="3">
    <location>
        <begin position="1080"/>
        <end position="1089"/>
    </location>
</feature>
<dbReference type="AlphaFoldDB" id="A0A1S8WJ48"/>
<dbReference type="SMART" id="SM00323">
    <property type="entry name" value="RasGAP"/>
    <property type="match status" value="1"/>
</dbReference>
<evidence type="ECO:0000256" key="1">
    <source>
        <dbReference type="ARBA" id="ARBA00022468"/>
    </source>
</evidence>
<feature type="compositionally biased region" description="Polar residues" evidence="3">
    <location>
        <begin position="266"/>
        <end position="278"/>
    </location>
</feature>
<dbReference type="GO" id="GO:0005096">
    <property type="term" value="F:GTPase activator activity"/>
    <property type="evidence" value="ECO:0007669"/>
    <property type="project" value="UniProtKB-KW"/>
</dbReference>
<dbReference type="SUPFAM" id="SSF48350">
    <property type="entry name" value="GTPase activation domain, GAP"/>
    <property type="match status" value="1"/>
</dbReference>
<dbReference type="PROSITE" id="PS50018">
    <property type="entry name" value="RAS_GTPASE_ACTIV_2"/>
    <property type="match status" value="1"/>
</dbReference>
<dbReference type="InterPro" id="IPR001936">
    <property type="entry name" value="RasGAP_dom"/>
</dbReference>
<gene>
    <name evidence="5" type="ORF">X801_09755</name>
</gene>
<dbReference type="Pfam" id="PF00616">
    <property type="entry name" value="RasGAP"/>
    <property type="match status" value="1"/>
</dbReference>
<evidence type="ECO:0000313" key="5">
    <source>
        <dbReference type="EMBL" id="OON14456.1"/>
    </source>
</evidence>
<name>A0A1S8WJ48_OPIVI</name>
<proteinExistence type="predicted"/>
<feature type="region of interest" description="Disordered" evidence="3">
    <location>
        <begin position="234"/>
        <end position="258"/>
    </location>
</feature>
<evidence type="ECO:0000313" key="6">
    <source>
        <dbReference type="Proteomes" id="UP000243686"/>
    </source>
</evidence>
<keyword evidence="2" id="KW-0175">Coiled coil</keyword>
<dbReference type="PANTHER" id="PTHR10194">
    <property type="entry name" value="RAS GTPASE-ACTIVATING PROTEINS"/>
    <property type="match status" value="1"/>
</dbReference>
<sequence length="1148" mass="128691">MRPASKERSKSTKDSSVGKISLHIAENATKSMTNCQIPVDLVEEKPTKSVLNLDEADTHQVTRHKQSALVPVQTSVGTQVGQLSGSIELRKRAKPELENARYRDISLKLSVQEVKNVTPKGRCKPLKPLTVNYRSCDLQIGASIVRRTAFSPCQRSSCFSAAFQIHLKKSVFVFPHVFRRTTVYFSAFVTIPISDLSQSSEQQKWLPMRSPYDTLHIVNSNNWQELACGGNANEPRRLNSVTGSPGGARSRKRSMPVTCFRPTPSNTDYYETETNPTTEKLKSSGKKKRSWVAGLSTTAEVSAAKQCETSIAKCSSASNSPTYLLKNNVFSLTQSPIPQLRLNILYEAVDVLPLDYYEDFQELLRSHTIDILRFLEPKLSAKQKEELASCIVNIHEKVSNLSVTDLLADLVRQEIAENANQSMLLRANSMASKAIECYIKLVGTEYLHRILKGPIDQLLVSVEDFEVDPHRIKLPDSAGITVISQIERNQAALLNHLSTIWNRILENTRRIPYELREIFTTLRCLFEQTLGPQIAIQLVSSCLFLRFICPAIHGPVLFGLTPSIPESARVSRNLTLLAKVLQNLANMVPFEEKEIHMKIFNPFMEKEIPVMRKFLESISSADLDDDESSYSDCHHYIDLGYEFAKLSSVLSRYVKEEVVPDELSRLPDILKFIHEHTNDTVLSSWTPDMVSCRRFTNYVDAPSQEQPLSQFRRKFTSTDSILTNPHLSNFDAKEFLQSGSVQSFNPESSNIPAEDTESVLFSNEPSVPPSPHLTNDAISTDIIQQYTQIQNANSFLYTWPEVVDSLAEQSGSKVETMEQLISQYKEQLRQLNACIEQVENISLTTKPVNVKKIFQGEGFALPSSLGTVPETRACIGVKNGSRDHEFPWSPINRCGQDGVAITNEGSDYEYGDDEKEVGHGHCRSEPVRFCSSDREVERQKVLAESPSLDQLSDRLQELRHLLKHERHELAQVVAEKTMAIKEQEQSIERMVSELDQLRRHPTPGVGPLHPVNSSARLSTPGTISPSSSFSSGCFASTQSDDLSGNPNERRPSESNAFWYQKSECSVRKHHIQYTGNKLRSQSFHSHSSSNRIKLNGGSEVLGTTQTGPNLLDLSRASEGTGIPLGDLIISKHSIPVKRRTSETKLMRN</sequence>
<evidence type="ECO:0000256" key="3">
    <source>
        <dbReference type="SAM" id="MobiDB-lite"/>
    </source>
</evidence>
<dbReference type="PANTHER" id="PTHR10194:SF60">
    <property type="entry name" value="RAS GTPASE-ACTIVATING PROTEIN RASKOL"/>
    <property type="match status" value="1"/>
</dbReference>
<dbReference type="Proteomes" id="UP000243686">
    <property type="component" value="Unassembled WGS sequence"/>
</dbReference>
<dbReference type="EMBL" id="KV906637">
    <property type="protein sequence ID" value="OON14456.1"/>
    <property type="molecule type" value="Genomic_DNA"/>
</dbReference>
<feature type="region of interest" description="Disordered" evidence="3">
    <location>
        <begin position="266"/>
        <end position="285"/>
    </location>
</feature>
<keyword evidence="1" id="KW-0343">GTPase activation</keyword>
<dbReference type="InterPro" id="IPR039360">
    <property type="entry name" value="Ras_GTPase"/>
</dbReference>
<organism evidence="5 6">
    <name type="scientific">Opisthorchis viverrini</name>
    <name type="common">Southeast Asian liver fluke</name>
    <dbReference type="NCBI Taxonomy" id="6198"/>
    <lineage>
        <taxon>Eukaryota</taxon>
        <taxon>Metazoa</taxon>
        <taxon>Spiralia</taxon>
        <taxon>Lophotrochozoa</taxon>
        <taxon>Platyhelminthes</taxon>
        <taxon>Trematoda</taxon>
        <taxon>Digenea</taxon>
        <taxon>Opisthorchiida</taxon>
        <taxon>Opisthorchiata</taxon>
        <taxon>Opisthorchiidae</taxon>
        <taxon>Opisthorchis</taxon>
    </lineage>
</organism>
<feature type="coiled-coil region" evidence="2">
    <location>
        <begin position="807"/>
        <end position="841"/>
    </location>
</feature>
<feature type="region of interest" description="Disordered" evidence="3">
    <location>
        <begin position="998"/>
        <end position="1053"/>
    </location>
</feature>
<feature type="domain" description="Ras-GAP" evidence="4">
    <location>
        <begin position="406"/>
        <end position="586"/>
    </location>
</feature>
<accession>A0A1S8WJ48</accession>
<protein>
    <submittedName>
        <fullName evidence="5">GTPase-activator protein</fullName>
    </submittedName>
</protein>
<keyword evidence="6" id="KW-1185">Reference proteome</keyword>
<feature type="region of interest" description="Disordered" evidence="3">
    <location>
        <begin position="1079"/>
        <end position="1105"/>
    </location>
</feature>
<evidence type="ECO:0000259" key="4">
    <source>
        <dbReference type="PROSITE" id="PS50018"/>
    </source>
</evidence>
<dbReference type="Gene3D" id="1.10.506.10">
    <property type="entry name" value="GTPase Activation - p120gap, domain 1"/>
    <property type="match status" value="2"/>
</dbReference>
<feature type="compositionally biased region" description="Low complexity" evidence="3">
    <location>
        <begin position="1018"/>
        <end position="1039"/>
    </location>
</feature>